<feature type="region of interest" description="Disordered" evidence="8">
    <location>
        <begin position="525"/>
        <end position="574"/>
    </location>
</feature>
<feature type="active site" description="Proton donor/acceptor" evidence="7">
    <location>
        <position position="429"/>
    </location>
</feature>
<feature type="signal peptide" evidence="9">
    <location>
        <begin position="1"/>
        <end position="25"/>
    </location>
</feature>
<gene>
    <name evidence="11" type="ORF">ACFSNB_00330</name>
</gene>
<feature type="chain" id="PRO_5047305741" evidence="9">
    <location>
        <begin position="26"/>
        <end position="574"/>
    </location>
</feature>
<dbReference type="Pfam" id="PF20142">
    <property type="entry name" value="Scaffold"/>
    <property type="match status" value="1"/>
</dbReference>
<keyword evidence="3" id="KW-0808">Transferase</keyword>
<dbReference type="InterPro" id="IPR038063">
    <property type="entry name" value="Transpep_catalytic_dom"/>
</dbReference>
<dbReference type="InterPro" id="IPR036365">
    <property type="entry name" value="PGBD-like_sf"/>
</dbReference>
<evidence type="ECO:0000259" key="10">
    <source>
        <dbReference type="PROSITE" id="PS52029"/>
    </source>
</evidence>
<keyword evidence="6 7" id="KW-0961">Cell wall biogenesis/degradation</keyword>
<keyword evidence="5 7" id="KW-0573">Peptidoglycan synthesis</keyword>
<dbReference type="InterPro" id="IPR002477">
    <property type="entry name" value="Peptidoglycan-bd-like"/>
</dbReference>
<dbReference type="SUPFAM" id="SSF141523">
    <property type="entry name" value="L,D-transpeptidase catalytic domain-like"/>
    <property type="match status" value="1"/>
</dbReference>
<protein>
    <submittedName>
        <fullName evidence="11">Murein L,D-transpeptidase</fullName>
    </submittedName>
</protein>
<evidence type="ECO:0000256" key="5">
    <source>
        <dbReference type="ARBA" id="ARBA00022984"/>
    </source>
</evidence>
<comment type="caution">
    <text evidence="11">The sequence shown here is derived from an EMBL/GenBank/DDBJ whole genome shotgun (WGS) entry which is preliminary data.</text>
</comment>
<evidence type="ECO:0000313" key="12">
    <source>
        <dbReference type="Proteomes" id="UP001597296"/>
    </source>
</evidence>
<evidence type="ECO:0000256" key="8">
    <source>
        <dbReference type="SAM" id="MobiDB-lite"/>
    </source>
</evidence>
<evidence type="ECO:0000256" key="3">
    <source>
        <dbReference type="ARBA" id="ARBA00022679"/>
    </source>
</evidence>
<sequence>MSVVRPFGFCVALGLALLDPGSAVAAATDSAAALQRRIAQAIAVTPVVNPASEDRALRAFYSGRSRLVWSGPHAGHANRLAEAIPAVARAEGLDPRAYAVPSGGDEVEHDVRLSAALARLGHDIAVGRVAPDRALGGFGGASRTGYDGVHFLRLLSEGKSLEDAATQIQPPFVGYLRLKEAQERLRVLARAGGWGTLPDGPKLVAGETTDDRIPALRRRLILSGDLDPAEGGNESTLYDGAVVEGVRHFQRRHGLEADGTLGPRTLAALNVPVEARLNQIAVNLERWRWMPRQLGRRHVSVNIPAAWLDLVEDGAVTLSMRVVVGDTRHPTPSMDSRMSSLVLNPPWSVPSSIVEKEILPKLRRDPDYLASNNLQIVGYPEDSPDSAGDGIDWNAIGKKFPRLRQSPGPDNALGQIKFNLANADDIYLHDTPNHRVFSRAYRALSHGCVRLDEPVALGEALMGAHWQGRLSGNLGTGNPTRTVPLERSVPVYLVYFTAWTDGAGEINFRDDLYGHDRRLSTALRGLRAAPPPPPAPVAVPASAPVTPPAPAASPAPAAPAPAPNAVPAVAQPPA</sequence>
<dbReference type="CDD" id="cd16913">
    <property type="entry name" value="YkuD_like"/>
    <property type="match status" value="1"/>
</dbReference>
<dbReference type="Proteomes" id="UP001597296">
    <property type="component" value="Unassembled WGS sequence"/>
</dbReference>
<evidence type="ECO:0000256" key="4">
    <source>
        <dbReference type="ARBA" id="ARBA00022960"/>
    </source>
</evidence>
<feature type="compositionally biased region" description="Pro residues" evidence="8">
    <location>
        <begin position="545"/>
        <end position="574"/>
    </location>
</feature>
<accession>A0ABW5C692</accession>
<dbReference type="InterPro" id="IPR045380">
    <property type="entry name" value="LD_TPept_scaffold_dom"/>
</dbReference>
<keyword evidence="9" id="KW-0732">Signal</keyword>
<dbReference type="InterPro" id="IPR005490">
    <property type="entry name" value="LD_TPept_cat_dom"/>
</dbReference>
<proteinExistence type="inferred from homology"/>
<keyword evidence="4 7" id="KW-0133">Cell shape</keyword>
<dbReference type="PANTHER" id="PTHR41533">
    <property type="entry name" value="L,D-TRANSPEPTIDASE HI_1667-RELATED"/>
    <property type="match status" value="1"/>
</dbReference>
<evidence type="ECO:0000256" key="1">
    <source>
        <dbReference type="ARBA" id="ARBA00004752"/>
    </source>
</evidence>
<dbReference type="RefSeq" id="WP_377313395.1">
    <property type="nucleotide sequence ID" value="NZ_JBHUIY010000001.1"/>
</dbReference>
<reference evidence="12" key="1">
    <citation type="journal article" date="2019" name="Int. J. Syst. Evol. Microbiol.">
        <title>The Global Catalogue of Microorganisms (GCM) 10K type strain sequencing project: providing services to taxonomists for standard genome sequencing and annotation.</title>
        <authorList>
            <consortium name="The Broad Institute Genomics Platform"/>
            <consortium name="The Broad Institute Genome Sequencing Center for Infectious Disease"/>
            <person name="Wu L."/>
            <person name="Ma J."/>
        </authorList>
    </citation>
    <scope>NUCLEOTIDE SEQUENCE [LARGE SCALE GENOMIC DNA]</scope>
    <source>
        <strain evidence="12">KCTC 15012</strain>
    </source>
</reference>
<evidence type="ECO:0000313" key="11">
    <source>
        <dbReference type="EMBL" id="MFD2232241.1"/>
    </source>
</evidence>
<evidence type="ECO:0000256" key="2">
    <source>
        <dbReference type="ARBA" id="ARBA00005992"/>
    </source>
</evidence>
<dbReference type="PROSITE" id="PS52029">
    <property type="entry name" value="LD_TPASE"/>
    <property type="match status" value="1"/>
</dbReference>
<feature type="domain" description="L,D-TPase catalytic" evidence="10">
    <location>
        <begin position="297"/>
        <end position="483"/>
    </location>
</feature>
<dbReference type="Gene3D" id="2.40.440.10">
    <property type="entry name" value="L,D-transpeptidase catalytic domain-like"/>
    <property type="match status" value="1"/>
</dbReference>
<dbReference type="EMBL" id="JBHUIY010000001">
    <property type="protein sequence ID" value="MFD2232241.1"/>
    <property type="molecule type" value="Genomic_DNA"/>
</dbReference>
<comment type="pathway">
    <text evidence="1 7">Cell wall biogenesis; peptidoglycan biosynthesis.</text>
</comment>
<evidence type="ECO:0000256" key="7">
    <source>
        <dbReference type="PROSITE-ProRule" id="PRU01373"/>
    </source>
</evidence>
<dbReference type="Pfam" id="PF03734">
    <property type="entry name" value="YkuD"/>
    <property type="match status" value="1"/>
</dbReference>
<dbReference type="Pfam" id="PF01471">
    <property type="entry name" value="PG_binding_1"/>
    <property type="match status" value="1"/>
</dbReference>
<comment type="similarity">
    <text evidence="2">Belongs to the YkuD family.</text>
</comment>
<keyword evidence="12" id="KW-1185">Reference proteome</keyword>
<dbReference type="PANTHER" id="PTHR41533:SF2">
    <property type="entry name" value="BLR7131 PROTEIN"/>
    <property type="match status" value="1"/>
</dbReference>
<evidence type="ECO:0000256" key="6">
    <source>
        <dbReference type="ARBA" id="ARBA00023316"/>
    </source>
</evidence>
<dbReference type="InterPro" id="IPR052905">
    <property type="entry name" value="LD-transpeptidase_YkuD-like"/>
</dbReference>
<dbReference type="Gene3D" id="1.10.101.10">
    <property type="entry name" value="PGBD-like superfamily/PGBD"/>
    <property type="match status" value="1"/>
</dbReference>
<dbReference type="SUPFAM" id="SSF47090">
    <property type="entry name" value="PGBD-like"/>
    <property type="match status" value="1"/>
</dbReference>
<name>A0ABW5C692_9PROT</name>
<dbReference type="InterPro" id="IPR036366">
    <property type="entry name" value="PGBDSf"/>
</dbReference>
<evidence type="ECO:0000256" key="9">
    <source>
        <dbReference type="SAM" id="SignalP"/>
    </source>
</evidence>
<feature type="active site" description="Nucleophile" evidence="7">
    <location>
        <position position="448"/>
    </location>
</feature>
<organism evidence="11 12">
    <name type="scientific">Phaeospirillum tilakii</name>
    <dbReference type="NCBI Taxonomy" id="741673"/>
    <lineage>
        <taxon>Bacteria</taxon>
        <taxon>Pseudomonadati</taxon>
        <taxon>Pseudomonadota</taxon>
        <taxon>Alphaproteobacteria</taxon>
        <taxon>Rhodospirillales</taxon>
        <taxon>Rhodospirillaceae</taxon>
        <taxon>Phaeospirillum</taxon>
    </lineage>
</organism>